<comment type="similarity">
    <text evidence="2 8">Belongs to the ABC-3 integral membrane protein family.</text>
</comment>
<evidence type="ECO:0000256" key="5">
    <source>
        <dbReference type="ARBA" id="ARBA00022692"/>
    </source>
</evidence>
<feature type="transmembrane region" description="Helical" evidence="9">
    <location>
        <begin position="6"/>
        <end position="26"/>
    </location>
</feature>
<comment type="subcellular location">
    <subcellularLocation>
        <location evidence="1 8">Cell membrane</location>
        <topology evidence="1 8">Multi-pass membrane protein</topology>
    </subcellularLocation>
</comment>
<evidence type="ECO:0000256" key="4">
    <source>
        <dbReference type="ARBA" id="ARBA00022475"/>
    </source>
</evidence>
<gene>
    <name evidence="10" type="ORF">ACFSUB_16600</name>
</gene>
<feature type="transmembrane region" description="Helical" evidence="9">
    <location>
        <begin position="141"/>
        <end position="160"/>
    </location>
</feature>
<keyword evidence="11" id="KW-1185">Reference proteome</keyword>
<dbReference type="RefSeq" id="WP_380714401.1">
    <property type="nucleotide sequence ID" value="NZ_JBHUML010000006.1"/>
</dbReference>
<evidence type="ECO:0000256" key="8">
    <source>
        <dbReference type="RuleBase" id="RU003943"/>
    </source>
</evidence>
<dbReference type="Pfam" id="PF00950">
    <property type="entry name" value="ABC-3"/>
    <property type="match status" value="1"/>
</dbReference>
<evidence type="ECO:0000313" key="11">
    <source>
        <dbReference type="Proteomes" id="UP001597520"/>
    </source>
</evidence>
<proteinExistence type="inferred from homology"/>
<keyword evidence="3 8" id="KW-0813">Transport</keyword>
<feature type="transmembrane region" description="Helical" evidence="9">
    <location>
        <begin position="202"/>
        <end position="221"/>
    </location>
</feature>
<evidence type="ECO:0000256" key="6">
    <source>
        <dbReference type="ARBA" id="ARBA00022989"/>
    </source>
</evidence>
<sequence length="310" mass="33289">MTYEGWIIITGVLAGASCSIIGVLLVLRQTAMISDAISHTVILGLVSAFLLTGTLDSLTMLIGAAAAGLLTTIAIQLLKNSGVQPDAAIGVTFTAFFALGVFLISRYAGNVHLDVNHALMGNIAFVPFQTVTLFGVSIPQAFLFVSIVLLLNVAMITLLYKEWKLSTFDPALAVSLGIPAVFLHYLLMTMTSVTAVSSFDSVGAVLVVAFMIVPAAAAYLWTKKLSFMFLYSVVFSAASCFSGYYAAKWLNVSISGSMAVMTGVIFLISFLFAGENGVLTRIVRQKQHRDREWNRQPSSLLQAEKDSFKG</sequence>
<accession>A0ABW5T750</accession>
<reference evidence="11" key="1">
    <citation type="journal article" date="2019" name="Int. J. Syst. Evol. Microbiol.">
        <title>The Global Catalogue of Microorganisms (GCM) 10K type strain sequencing project: providing services to taxonomists for standard genome sequencing and annotation.</title>
        <authorList>
            <consortium name="The Broad Institute Genomics Platform"/>
            <consortium name="The Broad Institute Genome Sequencing Center for Infectious Disease"/>
            <person name="Wu L."/>
            <person name="Ma J."/>
        </authorList>
    </citation>
    <scope>NUCLEOTIDE SEQUENCE [LARGE SCALE GENOMIC DNA]</scope>
    <source>
        <strain evidence="11">KCTC 33792</strain>
    </source>
</reference>
<feature type="transmembrane region" description="Helical" evidence="9">
    <location>
        <begin position="228"/>
        <end position="247"/>
    </location>
</feature>
<dbReference type="PANTHER" id="PTHR30477">
    <property type="entry name" value="ABC-TRANSPORTER METAL-BINDING PROTEIN"/>
    <property type="match status" value="1"/>
</dbReference>
<dbReference type="SUPFAM" id="SSF81345">
    <property type="entry name" value="ABC transporter involved in vitamin B12 uptake, BtuC"/>
    <property type="match status" value="1"/>
</dbReference>
<dbReference type="Proteomes" id="UP001597520">
    <property type="component" value="Unassembled WGS sequence"/>
</dbReference>
<evidence type="ECO:0000256" key="2">
    <source>
        <dbReference type="ARBA" id="ARBA00008034"/>
    </source>
</evidence>
<comment type="caution">
    <text evidence="10">The sequence shown here is derived from an EMBL/GenBank/DDBJ whole genome shotgun (WGS) entry which is preliminary data.</text>
</comment>
<dbReference type="InterPro" id="IPR037294">
    <property type="entry name" value="ABC_BtuC-like"/>
</dbReference>
<evidence type="ECO:0000313" key="10">
    <source>
        <dbReference type="EMBL" id="MFD2707077.1"/>
    </source>
</evidence>
<feature type="transmembrane region" description="Helical" evidence="9">
    <location>
        <begin position="33"/>
        <end position="51"/>
    </location>
</feature>
<feature type="transmembrane region" description="Helical" evidence="9">
    <location>
        <begin position="259"/>
        <end position="279"/>
    </location>
</feature>
<name>A0ABW5T750_9BACI</name>
<protein>
    <submittedName>
        <fullName evidence="10">Metal ABC transporter permease</fullName>
    </submittedName>
</protein>
<evidence type="ECO:0000256" key="9">
    <source>
        <dbReference type="SAM" id="Phobius"/>
    </source>
</evidence>
<evidence type="ECO:0000256" key="1">
    <source>
        <dbReference type="ARBA" id="ARBA00004651"/>
    </source>
</evidence>
<feature type="transmembrane region" description="Helical" evidence="9">
    <location>
        <begin position="87"/>
        <end position="108"/>
    </location>
</feature>
<feature type="transmembrane region" description="Helical" evidence="9">
    <location>
        <begin position="172"/>
        <end position="196"/>
    </location>
</feature>
<keyword evidence="6 9" id="KW-1133">Transmembrane helix</keyword>
<dbReference type="EMBL" id="JBHUML010000006">
    <property type="protein sequence ID" value="MFD2707077.1"/>
    <property type="molecule type" value="Genomic_DNA"/>
</dbReference>
<evidence type="ECO:0000256" key="3">
    <source>
        <dbReference type="ARBA" id="ARBA00022448"/>
    </source>
</evidence>
<feature type="transmembrane region" description="Helical" evidence="9">
    <location>
        <begin position="57"/>
        <end position="75"/>
    </location>
</feature>
<dbReference type="CDD" id="cd06550">
    <property type="entry name" value="TM_ABC_iron-siderophores_like"/>
    <property type="match status" value="1"/>
</dbReference>
<evidence type="ECO:0000256" key="7">
    <source>
        <dbReference type="ARBA" id="ARBA00023136"/>
    </source>
</evidence>
<dbReference type="InterPro" id="IPR001626">
    <property type="entry name" value="ABC_TroCD"/>
</dbReference>
<keyword evidence="4" id="KW-1003">Cell membrane</keyword>
<keyword evidence="5 8" id="KW-0812">Transmembrane</keyword>
<organism evidence="10 11">
    <name type="scientific">Salibacterium lacus</name>
    <dbReference type="NCBI Taxonomy" id="1898109"/>
    <lineage>
        <taxon>Bacteria</taxon>
        <taxon>Bacillati</taxon>
        <taxon>Bacillota</taxon>
        <taxon>Bacilli</taxon>
        <taxon>Bacillales</taxon>
        <taxon>Bacillaceae</taxon>
    </lineage>
</organism>
<dbReference type="PANTHER" id="PTHR30477:SF8">
    <property type="entry name" value="METAL TRANSPORT SYSTEM MEMBRANE PROTEIN CT_070-RELATED"/>
    <property type="match status" value="1"/>
</dbReference>
<dbReference type="Gene3D" id="1.10.3470.10">
    <property type="entry name" value="ABC transporter involved in vitamin B12 uptake, BtuC"/>
    <property type="match status" value="1"/>
</dbReference>
<keyword evidence="7 9" id="KW-0472">Membrane</keyword>